<dbReference type="InterPro" id="IPR025110">
    <property type="entry name" value="AMP-bd_C"/>
</dbReference>
<dbReference type="Proteomes" id="UP000001819">
    <property type="component" value="Chromosome 3"/>
</dbReference>
<evidence type="ECO:0000313" key="5">
    <source>
        <dbReference type="Proteomes" id="UP000001819"/>
    </source>
</evidence>
<evidence type="ECO:0000259" key="4">
    <source>
        <dbReference type="Pfam" id="PF13193"/>
    </source>
</evidence>
<dbReference type="FunFam" id="3.40.50.12780:FF:000025">
    <property type="entry name" value="luciferin 4-monooxygenase"/>
    <property type="match status" value="1"/>
</dbReference>
<dbReference type="KEGG" id="dpo:4804407"/>
<comment type="subcellular location">
    <subcellularLocation>
        <location evidence="1">Peroxisome</location>
    </subcellularLocation>
</comment>
<dbReference type="Gene3D" id="3.40.50.12780">
    <property type="entry name" value="N-terminal domain of ligase-like"/>
    <property type="match status" value="1"/>
</dbReference>
<dbReference type="PANTHER" id="PTHR24096">
    <property type="entry name" value="LONG-CHAIN-FATTY-ACID--COA LIGASE"/>
    <property type="match status" value="1"/>
</dbReference>
<dbReference type="GO" id="GO:0046949">
    <property type="term" value="P:fatty-acyl-CoA biosynthetic process"/>
    <property type="evidence" value="ECO:0007669"/>
    <property type="project" value="TreeGrafter"/>
</dbReference>
<proteinExistence type="predicted"/>
<dbReference type="PANTHER" id="PTHR24096:SF353">
    <property type="entry name" value="GH16244P-RELATED"/>
    <property type="match status" value="1"/>
</dbReference>
<sequence length="545" mass="60554">MAATRYDSIERIWSGAKDKEYYGPDMTLGEVALIILRLYSDKVMQVFDPTGEELTGGQLLAQSRRLAHAFQRLKLQRGDVVGISANNTTYLTEVVIAALLNGTPINPLHPQFDSETMAYMYEITKPKVIFCDLDNYETLSAVKNSLKFKTQLILLTGSLPGVRNIQDLLADGSIDYDEKTLFACPHLSGNDTAFIITSSGVTGLPKGVTRSHRSLLNGAKIPQLFTSETVLFCISPLYWISCIFTLLASLVNGCKRVITNRPFSVEYFADLVQRHQVSFVLTVPHQMALLAKSPSPQREELAERLQSVRSFVCSGSKVPLGIWRQLYELLGAERFAVLYGLSETGGISKNVGGPLGNEGKLLRNVQVRILDGQGQALGPNQTGQIHVRLSQRWGGYYHNPQDTQAAVTPDGQWLLTGDHGYFDDDGCLHFQTRDTDVFKYNHFPIYPKQIEDVIHHLTGVHEVAIFGVPDEISTNLIACAVVRDDNDLGRALTAKDITGIVEQHLSEAFHIRGGVFFVDGLPKTQNLKIQRRRILAELNEITTHL</sequence>
<name>A0A6I8UUH2_DROPS</name>
<dbReference type="CDD" id="cd05911">
    <property type="entry name" value="Firefly_Luc_like"/>
    <property type="match status" value="1"/>
</dbReference>
<dbReference type="GO" id="GO:0004467">
    <property type="term" value="F:long-chain fatty acid-CoA ligase activity"/>
    <property type="evidence" value="ECO:0007669"/>
    <property type="project" value="TreeGrafter"/>
</dbReference>
<organism evidence="5 6">
    <name type="scientific">Drosophila pseudoobscura pseudoobscura</name>
    <name type="common">Fruit fly</name>
    <dbReference type="NCBI Taxonomy" id="46245"/>
    <lineage>
        <taxon>Eukaryota</taxon>
        <taxon>Metazoa</taxon>
        <taxon>Ecdysozoa</taxon>
        <taxon>Arthropoda</taxon>
        <taxon>Hexapoda</taxon>
        <taxon>Insecta</taxon>
        <taxon>Pterygota</taxon>
        <taxon>Neoptera</taxon>
        <taxon>Endopterygota</taxon>
        <taxon>Diptera</taxon>
        <taxon>Brachycera</taxon>
        <taxon>Muscomorpha</taxon>
        <taxon>Ephydroidea</taxon>
        <taxon>Drosophilidae</taxon>
        <taxon>Drosophila</taxon>
        <taxon>Sophophora</taxon>
    </lineage>
</organism>
<dbReference type="InterPro" id="IPR045851">
    <property type="entry name" value="AMP-bd_C_sf"/>
</dbReference>
<dbReference type="Pfam" id="PF13193">
    <property type="entry name" value="AMP-binding_C"/>
    <property type="match status" value="1"/>
</dbReference>
<accession>A0A6I8UUH2</accession>
<evidence type="ECO:0000313" key="6">
    <source>
        <dbReference type="RefSeq" id="XP_001360976.2"/>
    </source>
</evidence>
<dbReference type="InterPro" id="IPR000873">
    <property type="entry name" value="AMP-dep_synth/lig_dom"/>
</dbReference>
<reference evidence="5" key="1">
    <citation type="submission" date="2024-06" db="UniProtKB">
        <authorList>
            <consortium name="RefSeq"/>
        </authorList>
    </citation>
    <scope>NUCLEOTIDE SEQUENCE [LARGE SCALE GENOMIC DNA]</scope>
    <source>
        <strain evidence="5">MV2-25</strain>
    </source>
</reference>
<dbReference type="InParanoid" id="A0A6I8UUH2"/>
<evidence type="ECO:0000259" key="3">
    <source>
        <dbReference type="Pfam" id="PF00501"/>
    </source>
</evidence>
<dbReference type="InterPro" id="IPR042099">
    <property type="entry name" value="ANL_N_sf"/>
</dbReference>
<keyword evidence="5" id="KW-1185">Reference proteome</keyword>
<reference evidence="6" key="2">
    <citation type="submission" date="2025-08" db="UniProtKB">
        <authorList>
            <consortium name="RefSeq"/>
        </authorList>
    </citation>
    <scope>IDENTIFICATION</scope>
    <source>
        <strain evidence="6">MV-25-SWS-2005</strain>
        <tissue evidence="6">Whole body</tissue>
    </source>
</reference>
<feature type="domain" description="AMP-binding enzyme C-terminal" evidence="4">
    <location>
        <begin position="449"/>
        <end position="528"/>
    </location>
</feature>
<dbReference type="AlphaFoldDB" id="A0A6I8UUH2"/>
<evidence type="ECO:0000256" key="2">
    <source>
        <dbReference type="ARBA" id="ARBA00023140"/>
    </source>
</evidence>
<evidence type="ECO:0000256" key="1">
    <source>
        <dbReference type="ARBA" id="ARBA00004275"/>
    </source>
</evidence>
<dbReference type="SUPFAM" id="SSF56801">
    <property type="entry name" value="Acetyl-CoA synthetase-like"/>
    <property type="match status" value="1"/>
</dbReference>
<dbReference type="Pfam" id="PF00501">
    <property type="entry name" value="AMP-binding"/>
    <property type="match status" value="1"/>
</dbReference>
<gene>
    <name evidence="6" type="primary">LOC4804407</name>
</gene>
<feature type="domain" description="AMP-dependent synthetase/ligase" evidence="3">
    <location>
        <begin position="40"/>
        <end position="397"/>
    </location>
</feature>
<dbReference type="GO" id="GO:0005777">
    <property type="term" value="C:peroxisome"/>
    <property type="evidence" value="ECO:0007669"/>
    <property type="project" value="UniProtKB-SubCell"/>
</dbReference>
<dbReference type="RefSeq" id="XP_001360976.2">
    <property type="nucleotide sequence ID" value="XM_001360939.4"/>
</dbReference>
<keyword evidence="2" id="KW-0576">Peroxisome</keyword>
<dbReference type="Gene3D" id="3.30.300.30">
    <property type="match status" value="1"/>
</dbReference>
<protein>
    <submittedName>
        <fullName evidence="6">Luciferin 4-monooxygenase</fullName>
    </submittedName>
</protein>